<gene>
    <name evidence="1" type="ORF">NCTC11842_00327</name>
</gene>
<dbReference type="AlphaFoldDB" id="A0A2X2BUW9"/>
<reference evidence="1 2" key="1">
    <citation type="submission" date="2018-06" db="EMBL/GenBank/DDBJ databases">
        <authorList>
            <consortium name="Pathogen Informatics"/>
            <person name="Doyle S."/>
        </authorList>
    </citation>
    <scope>NUCLEOTIDE SEQUENCE [LARGE SCALE GENOMIC DNA]</scope>
    <source>
        <strain evidence="1 2">NCTC11842</strain>
    </source>
</reference>
<evidence type="ECO:0000313" key="1">
    <source>
        <dbReference type="EMBL" id="SPZ00182.1"/>
    </source>
</evidence>
<evidence type="ECO:0000313" key="2">
    <source>
        <dbReference type="Proteomes" id="UP000250443"/>
    </source>
</evidence>
<protein>
    <submittedName>
        <fullName evidence="1">Uncharacterized protein</fullName>
    </submittedName>
</protein>
<organism evidence="1 2">
    <name type="scientific">Pseudomonas luteola</name>
    <dbReference type="NCBI Taxonomy" id="47886"/>
    <lineage>
        <taxon>Bacteria</taxon>
        <taxon>Pseudomonadati</taxon>
        <taxon>Pseudomonadota</taxon>
        <taxon>Gammaproteobacteria</taxon>
        <taxon>Pseudomonadales</taxon>
        <taxon>Pseudomonadaceae</taxon>
        <taxon>Pseudomonas</taxon>
    </lineage>
</organism>
<sequence length="58" mass="7069">MYRLYIVLWFFSRSFQLTRYPNNRIQGRLDLGNIKVYRGGTPLLPWHIKPMEISRLSR</sequence>
<dbReference type="Proteomes" id="UP000250443">
    <property type="component" value="Unassembled WGS sequence"/>
</dbReference>
<name>A0A2X2BUW9_PSELU</name>
<proteinExistence type="predicted"/>
<accession>A0A2X2BUW9</accession>
<dbReference type="EMBL" id="UAUF01000002">
    <property type="protein sequence ID" value="SPZ00182.1"/>
    <property type="molecule type" value="Genomic_DNA"/>
</dbReference>